<dbReference type="RefSeq" id="WP_089708188.1">
    <property type="nucleotide sequence ID" value="NZ_FNII01000023.1"/>
</dbReference>
<gene>
    <name evidence="1" type="ORF">SAMN04487951_1235</name>
</gene>
<dbReference type="EMBL" id="FNII01000023">
    <property type="protein sequence ID" value="SDO36874.1"/>
    <property type="molecule type" value="Genomic_DNA"/>
</dbReference>
<accession>A0A1H0IZG6</accession>
<evidence type="ECO:0000313" key="2">
    <source>
        <dbReference type="Proteomes" id="UP000199677"/>
    </source>
</evidence>
<dbReference type="OrthoDB" id="9911986at2"/>
<organism evidence="1 2">
    <name type="scientific">Vreelandella arcis</name>
    <dbReference type="NCBI Taxonomy" id="416873"/>
    <lineage>
        <taxon>Bacteria</taxon>
        <taxon>Pseudomonadati</taxon>
        <taxon>Pseudomonadota</taxon>
        <taxon>Gammaproteobacteria</taxon>
        <taxon>Oceanospirillales</taxon>
        <taxon>Halomonadaceae</taxon>
        <taxon>Vreelandella</taxon>
    </lineage>
</organism>
<name>A0A1H0IZG6_9GAMM</name>
<evidence type="ECO:0000313" key="1">
    <source>
        <dbReference type="EMBL" id="SDO36874.1"/>
    </source>
</evidence>
<sequence>MDNIEQVRLNIGDTDTEEYFLDDTVISFLLQENGNNVLETSIVALEAIINNIALQPERWRIGDAAESRASVDQLEDRLKSLINKRNAKAYTAIPIILHPSRKNWDDIDKVFN</sequence>
<proteinExistence type="predicted"/>
<dbReference type="Proteomes" id="UP000199677">
    <property type="component" value="Unassembled WGS sequence"/>
</dbReference>
<reference evidence="2" key="1">
    <citation type="submission" date="2016-10" db="EMBL/GenBank/DDBJ databases">
        <authorList>
            <person name="Varghese N."/>
            <person name="Submissions S."/>
        </authorList>
    </citation>
    <scope>NUCLEOTIDE SEQUENCE [LARGE SCALE GENOMIC DNA]</scope>
    <source>
        <strain evidence="2">CGMCC 1.6494</strain>
    </source>
</reference>
<protein>
    <submittedName>
        <fullName evidence="1">Uncharacterized protein</fullName>
    </submittedName>
</protein>
<keyword evidence="2" id="KW-1185">Reference proteome</keyword>
<dbReference type="STRING" id="416873.SAMN04487951_1235"/>
<dbReference type="AlphaFoldDB" id="A0A1H0IZG6"/>